<dbReference type="GO" id="GO:0030619">
    <property type="term" value="F:U1 snRNA binding"/>
    <property type="evidence" value="ECO:0007669"/>
    <property type="project" value="TreeGrafter"/>
</dbReference>
<dbReference type="PANTHER" id="PTHR13952">
    <property type="entry name" value="U1 SMALL NUCLEAR RIBONUCLEOPROTEIN 70 KD"/>
    <property type="match status" value="1"/>
</dbReference>
<dbReference type="FunFam" id="3.30.70.330:FF:001138">
    <property type="entry name" value="RNA-binding (RRM/RBD/RNP motifs) family protein"/>
    <property type="match status" value="1"/>
</dbReference>
<dbReference type="SUPFAM" id="SSF54928">
    <property type="entry name" value="RNA-binding domain, RBD"/>
    <property type="match status" value="1"/>
</dbReference>
<evidence type="ECO:0000256" key="3">
    <source>
        <dbReference type="PROSITE-ProRule" id="PRU00176"/>
    </source>
</evidence>
<dbReference type="Proteomes" id="UP001054252">
    <property type="component" value="Unassembled WGS sequence"/>
</dbReference>
<dbReference type="InterPro" id="IPR051183">
    <property type="entry name" value="U1_U11-U12_snRNP_70-35kDa"/>
</dbReference>
<dbReference type="Pfam" id="PF00076">
    <property type="entry name" value="RRM_1"/>
    <property type="match status" value="1"/>
</dbReference>
<comment type="subcellular location">
    <subcellularLocation>
        <location evidence="1">Nucleus</location>
    </subcellularLocation>
</comment>
<dbReference type="CDD" id="cd00590">
    <property type="entry name" value="RRM_SF"/>
    <property type="match status" value="1"/>
</dbReference>
<dbReference type="GO" id="GO:0005685">
    <property type="term" value="C:U1 snRNP"/>
    <property type="evidence" value="ECO:0007669"/>
    <property type="project" value="TreeGrafter"/>
</dbReference>
<evidence type="ECO:0000256" key="1">
    <source>
        <dbReference type="ARBA" id="ARBA00004123"/>
    </source>
</evidence>
<dbReference type="PANTHER" id="PTHR13952:SF21">
    <property type="entry name" value="POLYNUCLEOTIDE ADENYLYLTRANSFERASE DOMAIN_RNA RECOGNITION MOTIF PROTEIN-RELATED"/>
    <property type="match status" value="1"/>
</dbReference>
<comment type="caution">
    <text evidence="5">The sequence shown here is derived from an EMBL/GenBank/DDBJ whole genome shotgun (WGS) entry which is preliminary data.</text>
</comment>
<organism evidence="5 6">
    <name type="scientific">Rubroshorea leprosula</name>
    <dbReference type="NCBI Taxonomy" id="152421"/>
    <lineage>
        <taxon>Eukaryota</taxon>
        <taxon>Viridiplantae</taxon>
        <taxon>Streptophyta</taxon>
        <taxon>Embryophyta</taxon>
        <taxon>Tracheophyta</taxon>
        <taxon>Spermatophyta</taxon>
        <taxon>Magnoliopsida</taxon>
        <taxon>eudicotyledons</taxon>
        <taxon>Gunneridae</taxon>
        <taxon>Pentapetalae</taxon>
        <taxon>rosids</taxon>
        <taxon>malvids</taxon>
        <taxon>Malvales</taxon>
        <taxon>Dipterocarpaceae</taxon>
        <taxon>Rubroshorea</taxon>
    </lineage>
</organism>
<keyword evidence="2" id="KW-0539">Nucleus</keyword>
<dbReference type="EMBL" id="BPVZ01000023">
    <property type="protein sequence ID" value="GKV05378.1"/>
    <property type="molecule type" value="Genomic_DNA"/>
</dbReference>
<protein>
    <recommendedName>
        <fullName evidence="4">RRM domain-containing protein</fullName>
    </recommendedName>
</protein>
<gene>
    <name evidence="5" type="ORF">SLEP1_g17396</name>
</gene>
<dbReference type="InterPro" id="IPR012677">
    <property type="entry name" value="Nucleotide-bd_a/b_plait_sf"/>
</dbReference>
<proteinExistence type="predicted"/>
<keyword evidence="6" id="KW-1185">Reference proteome</keyword>
<evidence type="ECO:0000313" key="6">
    <source>
        <dbReference type="Proteomes" id="UP001054252"/>
    </source>
</evidence>
<reference evidence="5 6" key="1">
    <citation type="journal article" date="2021" name="Commun. Biol.">
        <title>The genome of Shorea leprosula (Dipterocarpaceae) highlights the ecological relevance of drought in aseasonal tropical rainforests.</title>
        <authorList>
            <person name="Ng K.K.S."/>
            <person name="Kobayashi M.J."/>
            <person name="Fawcett J.A."/>
            <person name="Hatakeyama M."/>
            <person name="Paape T."/>
            <person name="Ng C.H."/>
            <person name="Ang C.C."/>
            <person name="Tnah L.H."/>
            <person name="Lee C.T."/>
            <person name="Nishiyama T."/>
            <person name="Sese J."/>
            <person name="O'Brien M.J."/>
            <person name="Copetti D."/>
            <person name="Mohd Noor M.I."/>
            <person name="Ong R.C."/>
            <person name="Putra M."/>
            <person name="Sireger I.Z."/>
            <person name="Indrioko S."/>
            <person name="Kosugi Y."/>
            <person name="Izuno A."/>
            <person name="Isagi Y."/>
            <person name="Lee S.L."/>
            <person name="Shimizu K.K."/>
        </authorList>
    </citation>
    <scope>NUCLEOTIDE SEQUENCE [LARGE SCALE GENOMIC DNA]</scope>
    <source>
        <strain evidence="5">214</strain>
    </source>
</reference>
<dbReference type="AlphaFoldDB" id="A0AAV5J5U5"/>
<dbReference type="InterPro" id="IPR000504">
    <property type="entry name" value="RRM_dom"/>
</dbReference>
<dbReference type="GO" id="GO:0000398">
    <property type="term" value="P:mRNA splicing, via spliceosome"/>
    <property type="evidence" value="ECO:0007669"/>
    <property type="project" value="TreeGrafter"/>
</dbReference>
<dbReference type="GO" id="GO:0003729">
    <property type="term" value="F:mRNA binding"/>
    <property type="evidence" value="ECO:0007669"/>
    <property type="project" value="TreeGrafter"/>
</dbReference>
<name>A0AAV5J5U5_9ROSI</name>
<evidence type="ECO:0000313" key="5">
    <source>
        <dbReference type="EMBL" id="GKV05378.1"/>
    </source>
</evidence>
<dbReference type="Gene3D" id="3.30.70.330">
    <property type="match status" value="1"/>
</dbReference>
<dbReference type="PROSITE" id="PS50102">
    <property type="entry name" value="RRM"/>
    <property type="match status" value="1"/>
</dbReference>
<dbReference type="InterPro" id="IPR035979">
    <property type="entry name" value="RBD_domain_sf"/>
</dbReference>
<dbReference type="SMART" id="SM00360">
    <property type="entry name" value="RRM"/>
    <property type="match status" value="1"/>
</dbReference>
<dbReference type="GO" id="GO:0071004">
    <property type="term" value="C:U2-type prespliceosome"/>
    <property type="evidence" value="ECO:0007669"/>
    <property type="project" value="TreeGrafter"/>
</dbReference>
<keyword evidence="3" id="KW-0694">RNA-binding</keyword>
<evidence type="ECO:0000259" key="4">
    <source>
        <dbReference type="PROSITE" id="PS50102"/>
    </source>
</evidence>
<feature type="domain" description="RRM" evidence="4">
    <location>
        <begin position="7"/>
        <end position="85"/>
    </location>
</feature>
<evidence type="ECO:0000256" key="2">
    <source>
        <dbReference type="ARBA" id="ARBA00023242"/>
    </source>
</evidence>
<dbReference type="GO" id="GO:0071011">
    <property type="term" value="C:precatalytic spliceosome"/>
    <property type="evidence" value="ECO:0007669"/>
    <property type="project" value="TreeGrafter"/>
</dbReference>
<accession>A0AAV5J5U5</accession>
<sequence>MAKKLCWELFISKLSFYTSENELKRLFSPFGVVKQARLIRDPKTQRPKGFGFVKFEKEAEAQKALKAMNGRIVQGRMIFVEFAQGSTDEANKNT</sequence>